<dbReference type="SUPFAM" id="SSF46894">
    <property type="entry name" value="C-terminal effector domain of the bipartite response regulators"/>
    <property type="match status" value="1"/>
</dbReference>
<evidence type="ECO:0000256" key="1">
    <source>
        <dbReference type="ARBA" id="ARBA00023015"/>
    </source>
</evidence>
<sequence length="941" mass="100018">MTTTQRETVLARLCTAFDACDNRLGGSVRRVVGAVGSGKTTLLEAFNDHTSRRGSVVMSAIGSRAERDLPLGVLSQLVDTAGLSRESARRMTALLERVVPEEAPPRPDADGTAHAAGHGAGGSVTAPAVHELFMSLLDLAKERPLVVTVDDAHHADDASLHCLMYAIRRLRCKRIMVVLTESPTLRDAHPLFHAELQSQPHFAGLTLGPLPEDALGAHAEEPAVDRPGLPPAGELLALTGGSPLLLRGLIDEEPGAGPRSADTSASRPGGPFDQAVLRCLYRHEPEVRATARTLAILRGPASPPMLAHLTGLETECVTKALGLLRMCGLAGTDRIRHPRIARAVLADLPAEESRRLHRAAATYLQEHGGEPEAVAGHLVHADWAEPSWAVATLHEAARQAMAKGRPDLTGDCLRLAARATTGASRHADMDALLIRCSWQINPLSVTAQLDGLREAVAAGHAQAPAAVAAVPLLLWHGRADTAKALLTAFTEGDGPNAADGRLSAVRLLTSLAYPDRLAEGGAQDRPVAGTGTATSAAGRQVDAVTLLADALIPERAGRDVATTAERMVQRYMAEPGALGTLTAPLVALLCSGMSDLVNAWTRVLLDRPQIHRSPVWKGILHAIRAEAALRLGRLGQAEEQARAALREVPLEAWGVAAAAPLATLITAATESQLFMEANQWLARPLPADTFRTPLGLHYLAARARFHAATGRPQAAADDLRWCGETMRKWRMDTAGLVPWRLELARVLLGAGDRAEGTRLLREQLAEGRGVDQRTRGATLRLLAAEAPAAEAEALLTEAVDVLENCGDRLELARATVDLGDVLRRGGDADGARGMFQRAQQLAQSCGSPRLAQQLARAGSEPAACPPEGHGGDGALSQAQLRVAMLAAEGHTNREISRKLFITVSTVEQHLTRIYRKLNVKQRDELAHLLSSARAGAVPREA</sequence>
<gene>
    <name evidence="6" type="ORF">CAG99_00665</name>
</gene>
<dbReference type="KEGG" id="smao:CAG99_00665"/>
<dbReference type="GO" id="GO:0006355">
    <property type="term" value="P:regulation of DNA-templated transcription"/>
    <property type="evidence" value="ECO:0007669"/>
    <property type="project" value="InterPro"/>
</dbReference>
<dbReference type="InterPro" id="IPR027417">
    <property type="entry name" value="P-loop_NTPase"/>
</dbReference>
<keyword evidence="3" id="KW-0804">Transcription</keyword>
<dbReference type="PROSITE" id="PS00622">
    <property type="entry name" value="HTH_LUXR_1"/>
    <property type="match status" value="1"/>
</dbReference>
<feature type="region of interest" description="Disordered" evidence="4">
    <location>
        <begin position="249"/>
        <end position="270"/>
    </location>
</feature>
<dbReference type="CDD" id="cd00882">
    <property type="entry name" value="Ras_like_GTPase"/>
    <property type="match status" value="1"/>
</dbReference>
<dbReference type="AlphaFoldDB" id="A0A1W7CRW6"/>
<evidence type="ECO:0000313" key="7">
    <source>
        <dbReference type="Proteomes" id="UP000194218"/>
    </source>
</evidence>
<reference evidence="6 7" key="1">
    <citation type="submission" date="2017-05" db="EMBL/GenBank/DDBJ databases">
        <title>Complete genome sequence of Streptomyces sp. SCSIO 03032 revealed the diverse biosynthetic pathways for its bioactive secondary metabolites.</title>
        <authorList>
            <person name="Ma L."/>
            <person name="Zhu Y."/>
            <person name="Zhang W."/>
            <person name="Zhang G."/>
            <person name="Tian X."/>
            <person name="Zhang S."/>
            <person name="Zhang C."/>
        </authorList>
    </citation>
    <scope>NUCLEOTIDE SEQUENCE [LARGE SCALE GENOMIC DNA]</scope>
    <source>
        <strain evidence="6 7">SCSIO 03032</strain>
    </source>
</reference>
<dbReference type="InterPro" id="IPR041664">
    <property type="entry name" value="AAA_16"/>
</dbReference>
<evidence type="ECO:0000313" key="6">
    <source>
        <dbReference type="EMBL" id="ARQ67534.1"/>
    </source>
</evidence>
<proteinExistence type="predicted"/>
<dbReference type="Pfam" id="PF00196">
    <property type="entry name" value="GerE"/>
    <property type="match status" value="1"/>
</dbReference>
<organism evidence="6 7">
    <name type="scientific">Streptomyces marincola</name>
    <dbReference type="NCBI Taxonomy" id="2878388"/>
    <lineage>
        <taxon>Bacteria</taxon>
        <taxon>Bacillati</taxon>
        <taxon>Actinomycetota</taxon>
        <taxon>Actinomycetes</taxon>
        <taxon>Kitasatosporales</taxon>
        <taxon>Streptomycetaceae</taxon>
        <taxon>Streptomyces</taxon>
    </lineage>
</organism>
<dbReference type="Gene3D" id="1.25.40.10">
    <property type="entry name" value="Tetratricopeptide repeat domain"/>
    <property type="match status" value="1"/>
</dbReference>
<dbReference type="PRINTS" id="PR00038">
    <property type="entry name" value="HTHLUXR"/>
</dbReference>
<keyword evidence="7" id="KW-1185">Reference proteome</keyword>
<accession>A0A1W7CRW6</accession>
<feature type="region of interest" description="Disordered" evidence="4">
    <location>
        <begin position="99"/>
        <end position="121"/>
    </location>
</feature>
<dbReference type="SMART" id="SM00421">
    <property type="entry name" value="HTH_LUXR"/>
    <property type="match status" value="1"/>
</dbReference>
<evidence type="ECO:0000256" key="4">
    <source>
        <dbReference type="SAM" id="MobiDB-lite"/>
    </source>
</evidence>
<dbReference type="CDD" id="cd06170">
    <property type="entry name" value="LuxR_C_like"/>
    <property type="match status" value="1"/>
</dbReference>
<dbReference type="GO" id="GO:0003677">
    <property type="term" value="F:DNA binding"/>
    <property type="evidence" value="ECO:0007669"/>
    <property type="project" value="UniProtKB-KW"/>
</dbReference>
<keyword evidence="1" id="KW-0805">Transcription regulation</keyword>
<evidence type="ECO:0000256" key="2">
    <source>
        <dbReference type="ARBA" id="ARBA00023125"/>
    </source>
</evidence>
<dbReference type="PANTHER" id="PTHR44688">
    <property type="entry name" value="DNA-BINDING TRANSCRIPTIONAL ACTIVATOR DEVR_DOSR"/>
    <property type="match status" value="1"/>
</dbReference>
<protein>
    <recommendedName>
        <fullName evidence="5">HTH luxR-type domain-containing protein</fullName>
    </recommendedName>
</protein>
<dbReference type="Proteomes" id="UP000194218">
    <property type="component" value="Chromosome"/>
</dbReference>
<dbReference type="PANTHER" id="PTHR44688:SF16">
    <property type="entry name" value="DNA-BINDING TRANSCRIPTIONAL ACTIVATOR DEVR_DOSR"/>
    <property type="match status" value="1"/>
</dbReference>
<feature type="compositionally biased region" description="Basic and acidic residues" evidence="4">
    <location>
        <begin position="99"/>
        <end position="111"/>
    </location>
</feature>
<dbReference type="SUPFAM" id="SSF48452">
    <property type="entry name" value="TPR-like"/>
    <property type="match status" value="1"/>
</dbReference>
<dbReference type="RefSeq" id="WP_086157054.1">
    <property type="nucleotide sequence ID" value="NZ_CP021121.1"/>
</dbReference>
<dbReference type="InterPro" id="IPR000792">
    <property type="entry name" value="Tscrpt_reg_LuxR_C"/>
</dbReference>
<dbReference type="Gene3D" id="1.10.10.10">
    <property type="entry name" value="Winged helix-like DNA-binding domain superfamily/Winged helix DNA-binding domain"/>
    <property type="match status" value="1"/>
</dbReference>
<dbReference type="SUPFAM" id="SSF52540">
    <property type="entry name" value="P-loop containing nucleoside triphosphate hydrolases"/>
    <property type="match status" value="1"/>
</dbReference>
<dbReference type="OrthoDB" id="3178131at2"/>
<keyword evidence="2" id="KW-0238">DNA-binding</keyword>
<dbReference type="EMBL" id="CP021121">
    <property type="protein sequence ID" value="ARQ67534.1"/>
    <property type="molecule type" value="Genomic_DNA"/>
</dbReference>
<dbReference type="InterPro" id="IPR011990">
    <property type="entry name" value="TPR-like_helical_dom_sf"/>
</dbReference>
<evidence type="ECO:0000256" key="3">
    <source>
        <dbReference type="ARBA" id="ARBA00023163"/>
    </source>
</evidence>
<name>A0A1W7CRW6_9ACTN</name>
<feature type="domain" description="HTH luxR-type" evidence="5">
    <location>
        <begin position="868"/>
        <end position="933"/>
    </location>
</feature>
<dbReference type="Pfam" id="PF13191">
    <property type="entry name" value="AAA_16"/>
    <property type="match status" value="1"/>
</dbReference>
<evidence type="ECO:0000259" key="5">
    <source>
        <dbReference type="PROSITE" id="PS50043"/>
    </source>
</evidence>
<dbReference type="InterPro" id="IPR036388">
    <property type="entry name" value="WH-like_DNA-bd_sf"/>
</dbReference>
<dbReference type="InterPro" id="IPR016032">
    <property type="entry name" value="Sig_transdc_resp-reg_C-effctor"/>
</dbReference>
<dbReference type="PROSITE" id="PS50043">
    <property type="entry name" value="HTH_LUXR_2"/>
    <property type="match status" value="1"/>
</dbReference>